<comment type="caution">
    <text evidence="4">The sequence shown here is derived from an EMBL/GenBank/DDBJ whole genome shotgun (WGS) entry which is preliminary data.</text>
</comment>
<dbReference type="Proteomes" id="UP000249842">
    <property type="component" value="Unassembled WGS sequence"/>
</dbReference>
<dbReference type="PANTHER" id="PTHR12526:SF510">
    <property type="entry name" value="D-INOSITOL 3-PHOSPHATE GLYCOSYLTRANSFERASE"/>
    <property type="match status" value="1"/>
</dbReference>
<name>A0A328AYF9_9CAUL</name>
<protein>
    <submittedName>
        <fullName evidence="4">Glycosyl transferase family 1</fullName>
    </submittedName>
</protein>
<keyword evidence="1" id="KW-0328">Glycosyltransferase</keyword>
<dbReference type="SUPFAM" id="SSF53756">
    <property type="entry name" value="UDP-Glycosyltransferase/glycogen phosphorylase"/>
    <property type="match status" value="1"/>
</dbReference>
<keyword evidence="2 4" id="KW-0808">Transferase</keyword>
<dbReference type="InterPro" id="IPR001296">
    <property type="entry name" value="Glyco_trans_1"/>
</dbReference>
<gene>
    <name evidence="4" type="ORF">DJ021_09180</name>
</gene>
<evidence type="ECO:0000256" key="2">
    <source>
        <dbReference type="ARBA" id="ARBA00022679"/>
    </source>
</evidence>
<dbReference type="PANTHER" id="PTHR12526">
    <property type="entry name" value="GLYCOSYLTRANSFERASE"/>
    <property type="match status" value="1"/>
</dbReference>
<dbReference type="Gene3D" id="3.40.50.2000">
    <property type="entry name" value="Glycogen Phosphorylase B"/>
    <property type="match status" value="1"/>
</dbReference>
<dbReference type="GO" id="GO:0016757">
    <property type="term" value="F:glycosyltransferase activity"/>
    <property type="evidence" value="ECO:0007669"/>
    <property type="project" value="UniProtKB-KW"/>
</dbReference>
<dbReference type="OrthoDB" id="5490290at2"/>
<dbReference type="AlphaFoldDB" id="A0A328AYF9"/>
<evidence type="ECO:0000313" key="5">
    <source>
        <dbReference type="Proteomes" id="UP000249842"/>
    </source>
</evidence>
<dbReference type="Pfam" id="PF00534">
    <property type="entry name" value="Glycos_transf_1"/>
    <property type="match status" value="1"/>
</dbReference>
<reference evidence="5" key="1">
    <citation type="submission" date="2018-05" db="EMBL/GenBank/DDBJ databases">
        <authorList>
            <person name="Li X."/>
        </authorList>
    </citation>
    <scope>NUCLEOTIDE SEQUENCE [LARGE SCALE GENOMIC DNA]</scope>
    <source>
        <strain evidence="5">HKS-05</strain>
    </source>
</reference>
<accession>A0A328AYF9</accession>
<dbReference type="CDD" id="cd03801">
    <property type="entry name" value="GT4_PimA-like"/>
    <property type="match status" value="1"/>
</dbReference>
<evidence type="ECO:0000259" key="3">
    <source>
        <dbReference type="Pfam" id="PF00534"/>
    </source>
</evidence>
<keyword evidence="5" id="KW-1185">Reference proteome</keyword>
<dbReference type="RefSeq" id="WP_111457256.1">
    <property type="nucleotide sequence ID" value="NZ_QFYP01000001.1"/>
</dbReference>
<organism evidence="4 5">
    <name type="scientific">Phenylobacterium hankyongense</name>
    <dbReference type="NCBI Taxonomy" id="1813876"/>
    <lineage>
        <taxon>Bacteria</taxon>
        <taxon>Pseudomonadati</taxon>
        <taxon>Pseudomonadota</taxon>
        <taxon>Alphaproteobacteria</taxon>
        <taxon>Caulobacterales</taxon>
        <taxon>Caulobacteraceae</taxon>
        <taxon>Phenylobacterium</taxon>
    </lineage>
</organism>
<evidence type="ECO:0000313" key="4">
    <source>
        <dbReference type="EMBL" id="RAK59963.1"/>
    </source>
</evidence>
<evidence type="ECO:0000256" key="1">
    <source>
        <dbReference type="ARBA" id="ARBA00022676"/>
    </source>
</evidence>
<dbReference type="EMBL" id="QFYP01000001">
    <property type="protein sequence ID" value="RAK59963.1"/>
    <property type="molecule type" value="Genomic_DNA"/>
</dbReference>
<sequence length="552" mass="61047">MDAAILFEADAYRLDGPKLMGRQSAGNSFLRAMVKAHEGRPVWGFSPYSDSSAIFQKTVQEIDPAAQTRWIPRSQLPLMAERGVLFRPDCEFDLMAKLRLRAGPTRYSLCGMTHTLIGKPLLVIPDYAALPLAPWDALICTSRAAVSVVTDSLDAQDDYLAWRFGPDVRRPDRVQLPIIPLGVHVDDFQSTPADRAAARTRLAIEEDEVVALFAGRLSVHAKAHPFQMFAALQEVCVRTGRRVTLVQAGKFPTLSTEDLYRKAMADFCPDVRAVFVDGADADNYRGAWLAADFFISLSDNIQETFGITPLEAMANGLPVIVSDWDGYRDTVRDGVDGFLVPSRAPAPGMGDQIGRAHEVGDLNYDYMLFRTCVSVSVDAPILVERLTQLVTDEALRRRLGAAGRARARESYDWTKIYARYQALWDELTAIRLGLTDDQTAYWNRAPRHAPAHPDPYSAFAQFPTEWVAPDSPVTLAPGALIERYVAIATHQLFQHWKVDIKIIEGVFAGLDGKTSTARDLAGQIGLGVELMTEVIARMMKMQVVRAVAPPLG</sequence>
<proteinExistence type="predicted"/>
<feature type="domain" description="Glycosyl transferase family 1" evidence="3">
    <location>
        <begin position="195"/>
        <end position="343"/>
    </location>
</feature>